<dbReference type="InterPro" id="IPR036874">
    <property type="entry name" value="Carbonic_anhydrase_sf"/>
</dbReference>
<reference evidence="1 2" key="1">
    <citation type="journal article" date="2016" name="Nat. Commun.">
        <title>Thousands of microbial genomes shed light on interconnected biogeochemical processes in an aquifer system.</title>
        <authorList>
            <person name="Anantharaman K."/>
            <person name="Brown C.T."/>
            <person name="Hug L.A."/>
            <person name="Sharon I."/>
            <person name="Castelle C.J."/>
            <person name="Probst A.J."/>
            <person name="Thomas B.C."/>
            <person name="Singh A."/>
            <person name="Wilkins M.J."/>
            <person name="Karaoz U."/>
            <person name="Brodie E.L."/>
            <person name="Williams K.H."/>
            <person name="Hubbard S.S."/>
            <person name="Banfield J.F."/>
        </authorList>
    </citation>
    <scope>NUCLEOTIDE SEQUENCE [LARGE SCALE GENOMIC DNA]</scope>
</reference>
<dbReference type="GO" id="GO:0008270">
    <property type="term" value="F:zinc ion binding"/>
    <property type="evidence" value="ECO:0007669"/>
    <property type="project" value="InterPro"/>
</dbReference>
<protein>
    <recommendedName>
        <fullName evidence="3">Carbonic anhydrase</fullName>
    </recommendedName>
</protein>
<organism evidence="1 2">
    <name type="scientific">Candidatus Buchananbacteria bacterium RIFCSPHIGHO2_01_FULL_46_12</name>
    <dbReference type="NCBI Taxonomy" id="1797536"/>
    <lineage>
        <taxon>Bacteria</taxon>
        <taxon>Candidatus Buchananiibacteriota</taxon>
    </lineage>
</organism>
<dbReference type="Proteomes" id="UP000178432">
    <property type="component" value="Unassembled WGS sequence"/>
</dbReference>
<proteinExistence type="predicted"/>
<evidence type="ECO:0000313" key="2">
    <source>
        <dbReference type="Proteomes" id="UP000178432"/>
    </source>
</evidence>
<evidence type="ECO:0008006" key="3">
    <source>
        <dbReference type="Google" id="ProtNLM"/>
    </source>
</evidence>
<dbReference type="Pfam" id="PF20393">
    <property type="entry name" value="Pro_CA_2"/>
    <property type="match status" value="1"/>
</dbReference>
<dbReference type="GO" id="GO:0004089">
    <property type="term" value="F:carbonate dehydratase activity"/>
    <property type="evidence" value="ECO:0007669"/>
    <property type="project" value="InterPro"/>
</dbReference>
<comment type="caution">
    <text evidence="1">The sequence shown here is derived from an EMBL/GenBank/DDBJ whole genome shotgun (WGS) entry which is preliminary data.</text>
</comment>
<dbReference type="InterPro" id="IPR046871">
    <property type="entry name" value="Pro_CA_2"/>
</dbReference>
<sequence>MSHHCQALIIRCMDFRLTAGLPKLLEKAGYPAGGYDLVSAAGAGKDLLSAEPGEANFLLKQIRLSQKLHDAKEIVVLHHDNCGAYGLADPAEEEAAHKKDLAEIKDLLRANFPGLEVKMYLIRGVKEGNLSLEEIK</sequence>
<dbReference type="EMBL" id="MHIF01000006">
    <property type="protein sequence ID" value="OGY49036.1"/>
    <property type="molecule type" value="Genomic_DNA"/>
</dbReference>
<name>A0A1G1YB56_9BACT</name>
<dbReference type="AlphaFoldDB" id="A0A1G1YB56"/>
<evidence type="ECO:0000313" key="1">
    <source>
        <dbReference type="EMBL" id="OGY49036.1"/>
    </source>
</evidence>
<dbReference type="Gene3D" id="3.40.1050.10">
    <property type="entry name" value="Carbonic anhydrase"/>
    <property type="match status" value="1"/>
</dbReference>
<gene>
    <name evidence="1" type="ORF">A2663_03805</name>
</gene>
<accession>A0A1G1YB56</accession>
<dbReference type="SUPFAM" id="SSF53056">
    <property type="entry name" value="beta-carbonic anhydrase, cab"/>
    <property type="match status" value="1"/>
</dbReference>